<dbReference type="PANTHER" id="PTHR12100">
    <property type="entry name" value="SEC10"/>
    <property type="match status" value="1"/>
</dbReference>
<dbReference type="GO" id="GO:0006893">
    <property type="term" value="P:Golgi to plasma membrane transport"/>
    <property type="evidence" value="ECO:0007669"/>
    <property type="project" value="TreeGrafter"/>
</dbReference>
<organism evidence="3 4">
    <name type="scientific">Westerdykella ornata</name>
    <dbReference type="NCBI Taxonomy" id="318751"/>
    <lineage>
        <taxon>Eukaryota</taxon>
        <taxon>Fungi</taxon>
        <taxon>Dikarya</taxon>
        <taxon>Ascomycota</taxon>
        <taxon>Pezizomycotina</taxon>
        <taxon>Dothideomycetes</taxon>
        <taxon>Pleosporomycetidae</taxon>
        <taxon>Pleosporales</taxon>
        <taxon>Sporormiaceae</taxon>
        <taxon>Westerdykella</taxon>
    </lineage>
</organism>
<dbReference type="SMART" id="SM00256">
    <property type="entry name" value="FBOX"/>
    <property type="match status" value="1"/>
</dbReference>
<dbReference type="InterPro" id="IPR048627">
    <property type="entry name" value="Sec10_HB"/>
</dbReference>
<gene>
    <name evidence="3" type="ORF">EI97DRAFT_388922</name>
</gene>
<dbReference type="InterPro" id="IPR001810">
    <property type="entry name" value="F-box_dom"/>
</dbReference>
<name>A0A6A6JWP2_WESOR</name>
<feature type="region of interest" description="Disordered" evidence="1">
    <location>
        <begin position="527"/>
        <end position="565"/>
    </location>
</feature>
<dbReference type="GO" id="GO:0000145">
    <property type="term" value="C:exocyst"/>
    <property type="evidence" value="ECO:0007669"/>
    <property type="project" value="TreeGrafter"/>
</dbReference>
<evidence type="ECO:0000313" key="3">
    <source>
        <dbReference type="EMBL" id="KAF2280827.1"/>
    </source>
</evidence>
<keyword evidence="4" id="KW-1185">Reference proteome</keyword>
<dbReference type="AlphaFoldDB" id="A0A6A6JWP2"/>
<reference evidence="3" key="1">
    <citation type="journal article" date="2020" name="Stud. Mycol.">
        <title>101 Dothideomycetes genomes: a test case for predicting lifestyles and emergence of pathogens.</title>
        <authorList>
            <person name="Haridas S."/>
            <person name="Albert R."/>
            <person name="Binder M."/>
            <person name="Bloem J."/>
            <person name="Labutti K."/>
            <person name="Salamov A."/>
            <person name="Andreopoulos B."/>
            <person name="Baker S."/>
            <person name="Barry K."/>
            <person name="Bills G."/>
            <person name="Bluhm B."/>
            <person name="Cannon C."/>
            <person name="Castanera R."/>
            <person name="Culley D."/>
            <person name="Daum C."/>
            <person name="Ezra D."/>
            <person name="Gonzalez J."/>
            <person name="Henrissat B."/>
            <person name="Kuo A."/>
            <person name="Liang C."/>
            <person name="Lipzen A."/>
            <person name="Lutzoni F."/>
            <person name="Magnuson J."/>
            <person name="Mondo S."/>
            <person name="Nolan M."/>
            <person name="Ohm R."/>
            <person name="Pangilinan J."/>
            <person name="Park H.-J."/>
            <person name="Ramirez L."/>
            <person name="Alfaro M."/>
            <person name="Sun H."/>
            <person name="Tritt A."/>
            <person name="Yoshinaga Y."/>
            <person name="Zwiers L.-H."/>
            <person name="Turgeon B."/>
            <person name="Goodwin S."/>
            <person name="Spatafora J."/>
            <person name="Crous P."/>
            <person name="Grigoriev I."/>
        </authorList>
    </citation>
    <scope>NUCLEOTIDE SEQUENCE</scope>
    <source>
        <strain evidence="3">CBS 379.55</strain>
    </source>
</reference>
<feature type="domain" description="F-box" evidence="2">
    <location>
        <begin position="29"/>
        <end position="75"/>
    </location>
</feature>
<proteinExistence type="predicted"/>
<dbReference type="InterPro" id="IPR009976">
    <property type="entry name" value="Sec10-like"/>
</dbReference>
<dbReference type="OrthoDB" id="5554140at2759"/>
<dbReference type="Pfam" id="PF07393">
    <property type="entry name" value="Sec10_HB"/>
    <property type="match status" value="1"/>
</dbReference>
<dbReference type="PROSITE" id="PS50181">
    <property type="entry name" value="FBOX"/>
    <property type="match status" value="1"/>
</dbReference>
<protein>
    <submittedName>
        <fullName evidence="3">Secretion pathway protein Sls2/Rcy1</fullName>
    </submittedName>
</protein>
<dbReference type="SUPFAM" id="SSF81383">
    <property type="entry name" value="F-box domain"/>
    <property type="match status" value="1"/>
</dbReference>
<evidence type="ECO:0000256" key="1">
    <source>
        <dbReference type="SAM" id="MobiDB-lite"/>
    </source>
</evidence>
<dbReference type="Pfam" id="PF12937">
    <property type="entry name" value="F-box-like"/>
    <property type="match status" value="1"/>
</dbReference>
<dbReference type="PANTHER" id="PTHR12100:SF1">
    <property type="entry name" value="RECYCLIN-1"/>
    <property type="match status" value="1"/>
</dbReference>
<evidence type="ECO:0000259" key="2">
    <source>
        <dbReference type="PROSITE" id="PS50181"/>
    </source>
</evidence>
<accession>A0A6A6JWP2</accession>
<dbReference type="InterPro" id="IPR036047">
    <property type="entry name" value="F-box-like_dom_sf"/>
</dbReference>
<dbReference type="Gene3D" id="1.20.1280.50">
    <property type="match status" value="1"/>
</dbReference>
<dbReference type="EMBL" id="ML986484">
    <property type="protein sequence ID" value="KAF2280827.1"/>
    <property type="molecule type" value="Genomic_DNA"/>
</dbReference>
<dbReference type="Proteomes" id="UP000800097">
    <property type="component" value="Unassembled WGS sequence"/>
</dbReference>
<evidence type="ECO:0000313" key="4">
    <source>
        <dbReference type="Proteomes" id="UP000800097"/>
    </source>
</evidence>
<sequence>MATKSNFKRAVPAGRSPNPLAALRNTQLVDSKAVLPAELIDTILDYLPVPDMLRFARTSKRMREMVYDDTRWIRRLKSMGCWSDVEARQRFEEGMRRKLEAQRAREAEEARRTGLGVNGGVNGAAGEADPARKVSITLFDAGQEEEILQSSQERPPGRHRASTLEKGFDEMTLSSASTAPGPPIAHIRDPNVALTVLSRVRSIRGMARQEYGKVYGALAPYYFDLAKSQSHTDPILFRTYRDPDQQAQMLAQLKIFAKSDFSEGWNFREEKLNTMIGIFENAVLHEFEQGLQQKDYDGRVKRYAYVLVTLNGGSAGIDTYIHNHPVMTEKEQLGNPTDCLRHATPGHISLAPSQEFFRRLATTLQEEAAIIDRVFPPSVDVLSPFLDRVAEDIISEYLTSLLDAAHDASIETYLKAVAGLFDQSVQLALSLKPTKGSKGDFQEQTMRIIAQCFEPHIDLYLQEELEFFKSKAEAQVDTWEKRLTEEEESTETYFMSNISRQAAKRDFLTSFKKVVMMPVNVLPTIGGSNATKSSQPVPASNGEALDVPSRASTPLPDGMASPRPLEAPTTELAAKAAIMNSRLEGIRSLFSIEVALDLIHQAKASLERAARFVRLGGQSGEEAREQCENIFILLLQILGNRHIKPGFDRAVSHLSAYKPREVANHNTQGVAPLVAFLELVNVGDLIQQMVDVFYVQELVQPHLTDRDDFLSPACKEKKRFEQMLDERVAAGLNKGIDVLMDEVEFICGTTQQPTDYNPAPGVVDIGPSQTAKKIVEMVSSHTSMLVGSTDKNVLDVFNQEVGLRLFTALCKHLKRQRISVDGAVMLISDMNAYNAYVQTLRNKSLSQYFAALRELSQIYLIAPDHAKEIATIIADSGRYHGIFRAEEVYEYAERRADWYQIRGAVEKQMYGVGCAVM</sequence>
<dbReference type="RefSeq" id="XP_033658364.1">
    <property type="nucleotide sequence ID" value="XM_033796193.1"/>
</dbReference>
<dbReference type="GO" id="GO:0006887">
    <property type="term" value="P:exocytosis"/>
    <property type="evidence" value="ECO:0007669"/>
    <property type="project" value="TreeGrafter"/>
</dbReference>
<dbReference type="GeneID" id="54549368"/>
<feature type="compositionally biased region" description="Polar residues" evidence="1">
    <location>
        <begin position="527"/>
        <end position="538"/>
    </location>
</feature>